<dbReference type="PANTHER" id="PTHR30627">
    <property type="entry name" value="PEPTIDOGLYCAN D,D-TRANSPEPTIDASE"/>
    <property type="match status" value="1"/>
</dbReference>
<dbReference type="EC" id="3.5.2.6" evidence="4 9"/>
<evidence type="ECO:0000256" key="5">
    <source>
        <dbReference type="ARBA" id="ARBA00022729"/>
    </source>
</evidence>
<dbReference type="GO" id="GO:0051301">
    <property type="term" value="P:cell division"/>
    <property type="evidence" value="ECO:0007669"/>
    <property type="project" value="UniProtKB-KW"/>
</dbReference>
<evidence type="ECO:0000256" key="9">
    <source>
        <dbReference type="RuleBase" id="RU361140"/>
    </source>
</evidence>
<dbReference type="InterPro" id="IPR036138">
    <property type="entry name" value="PBP_dimer_sf"/>
</dbReference>
<dbReference type="Gene3D" id="3.40.710.10">
    <property type="entry name" value="DD-peptidase/beta-lactamase superfamily"/>
    <property type="match status" value="1"/>
</dbReference>
<dbReference type="GO" id="GO:0071972">
    <property type="term" value="F:peptidoglycan L,D-transpeptidase activity"/>
    <property type="evidence" value="ECO:0007669"/>
    <property type="project" value="TreeGrafter"/>
</dbReference>
<comment type="caution">
    <text evidence="15">The sequence shown here is derived from an EMBL/GenBank/DDBJ whole genome shotgun (WGS) entry which is preliminary data.</text>
</comment>
<evidence type="ECO:0000259" key="12">
    <source>
        <dbReference type="Pfam" id="PF00905"/>
    </source>
</evidence>
<keyword evidence="6 9" id="KW-0378">Hydrolase</keyword>
<dbReference type="InterPro" id="IPR005311">
    <property type="entry name" value="PBP_dimer"/>
</dbReference>
<dbReference type="PANTHER" id="PTHR30627:SF24">
    <property type="entry name" value="PENICILLIN-BINDING PROTEIN 4B"/>
    <property type="match status" value="1"/>
</dbReference>
<dbReference type="SUPFAM" id="SSF56601">
    <property type="entry name" value="beta-lactamase/transpeptidase-like"/>
    <property type="match status" value="1"/>
</dbReference>
<evidence type="ECO:0000256" key="11">
    <source>
        <dbReference type="SAM" id="SignalP"/>
    </source>
</evidence>
<comment type="subcellular location">
    <subcellularLocation>
        <location evidence="1">Membrane</location>
    </subcellularLocation>
</comment>
<accession>A0A2M9BEL5</accession>
<dbReference type="InterPro" id="IPR012338">
    <property type="entry name" value="Beta-lactam/transpept-like"/>
</dbReference>
<keyword evidence="8 9" id="KW-0046">Antibiotic resistance</keyword>
<keyword evidence="15" id="KW-0131">Cell cycle</keyword>
<dbReference type="PROSITE" id="PS00337">
    <property type="entry name" value="BETA_LACTAMASE_D"/>
    <property type="match status" value="1"/>
</dbReference>
<dbReference type="InterPro" id="IPR002137">
    <property type="entry name" value="Beta-lactam_class-D_AS"/>
</dbReference>
<evidence type="ECO:0000256" key="6">
    <source>
        <dbReference type="ARBA" id="ARBA00022801"/>
    </source>
</evidence>
<dbReference type="RefSeq" id="WP_170224751.1">
    <property type="nucleotide sequence ID" value="NZ_PGEZ01000001.1"/>
</dbReference>
<evidence type="ECO:0000313" key="16">
    <source>
        <dbReference type="Proteomes" id="UP000230842"/>
    </source>
</evidence>
<feature type="domain" description="Penicillin-binding protein transpeptidase" evidence="12">
    <location>
        <begin position="352"/>
        <end position="624"/>
    </location>
</feature>
<evidence type="ECO:0000259" key="13">
    <source>
        <dbReference type="Pfam" id="PF03717"/>
    </source>
</evidence>
<proteinExistence type="inferred from homology"/>
<dbReference type="GO" id="GO:0017001">
    <property type="term" value="P:antibiotic catabolic process"/>
    <property type="evidence" value="ECO:0007669"/>
    <property type="project" value="InterPro"/>
</dbReference>
<feature type="domain" description="Penicillin-binding protein dimerisation" evidence="13">
    <location>
        <begin position="141"/>
        <end position="298"/>
    </location>
</feature>
<evidence type="ECO:0000256" key="3">
    <source>
        <dbReference type="ARBA" id="ARBA00007898"/>
    </source>
</evidence>
<dbReference type="InterPro" id="IPR001460">
    <property type="entry name" value="PCN-bd_Tpept"/>
</dbReference>
<dbReference type="PROSITE" id="PS51257">
    <property type="entry name" value="PROKAR_LIPOPROTEIN"/>
    <property type="match status" value="1"/>
</dbReference>
<evidence type="ECO:0000256" key="2">
    <source>
        <dbReference type="ARBA" id="ARBA00007171"/>
    </source>
</evidence>
<dbReference type="AlphaFoldDB" id="A0A2M9BEL5"/>
<evidence type="ECO:0000256" key="8">
    <source>
        <dbReference type="ARBA" id="ARBA00023251"/>
    </source>
</evidence>
<dbReference type="Pfam" id="PF03717">
    <property type="entry name" value="PBP_dimer"/>
    <property type="match status" value="1"/>
</dbReference>
<gene>
    <name evidence="15" type="ORF">CLV56_0593</name>
</gene>
<keyword evidence="15" id="KW-0132">Cell division</keyword>
<keyword evidence="7" id="KW-0472">Membrane</keyword>
<dbReference type="GO" id="GO:0071555">
    <property type="term" value="P:cell wall organization"/>
    <property type="evidence" value="ECO:0007669"/>
    <property type="project" value="TreeGrafter"/>
</dbReference>
<dbReference type="Pfam" id="PF05223">
    <property type="entry name" value="MecA_N"/>
    <property type="match status" value="1"/>
</dbReference>
<protein>
    <recommendedName>
        <fullName evidence="4 9">Beta-lactamase</fullName>
        <ecNumber evidence="4 9">3.5.2.6</ecNumber>
    </recommendedName>
</protein>
<dbReference type="GO" id="GO:0046677">
    <property type="term" value="P:response to antibiotic"/>
    <property type="evidence" value="ECO:0007669"/>
    <property type="project" value="UniProtKB-UniRule"/>
</dbReference>
<evidence type="ECO:0000313" key="15">
    <source>
        <dbReference type="EMBL" id="PJJ56387.1"/>
    </source>
</evidence>
<reference evidence="15 16" key="1">
    <citation type="submission" date="2017-11" db="EMBL/GenBank/DDBJ databases">
        <title>Genomic Encyclopedia of Archaeal and Bacterial Type Strains, Phase II (KMG-II): From Individual Species to Whole Genera.</title>
        <authorList>
            <person name="Goeker M."/>
        </authorList>
    </citation>
    <scope>NUCLEOTIDE SEQUENCE [LARGE SCALE GENOMIC DNA]</scope>
    <source>
        <strain evidence="15 16">DSM 27763</strain>
    </source>
</reference>
<dbReference type="EMBL" id="PGEZ01000001">
    <property type="protein sequence ID" value="PJJ56387.1"/>
    <property type="molecule type" value="Genomic_DNA"/>
</dbReference>
<feature type="domain" description="NTF2-like N-terminal transpeptidase" evidence="14">
    <location>
        <begin position="35"/>
        <end position="132"/>
    </location>
</feature>
<dbReference type="GO" id="GO:0008658">
    <property type="term" value="F:penicillin binding"/>
    <property type="evidence" value="ECO:0007669"/>
    <property type="project" value="InterPro"/>
</dbReference>
<comment type="similarity">
    <text evidence="2">Belongs to the transpeptidase family.</text>
</comment>
<name>A0A2M9BEL5_9ACTN</name>
<keyword evidence="5 11" id="KW-0732">Signal</keyword>
<feature type="chain" id="PRO_5038348005" description="Beta-lactamase" evidence="11">
    <location>
        <begin position="22"/>
        <end position="628"/>
    </location>
</feature>
<evidence type="ECO:0000259" key="14">
    <source>
        <dbReference type="Pfam" id="PF05223"/>
    </source>
</evidence>
<comment type="catalytic activity">
    <reaction evidence="9">
        <text>a beta-lactam + H2O = a substituted beta-amino acid</text>
        <dbReference type="Rhea" id="RHEA:20401"/>
        <dbReference type="ChEBI" id="CHEBI:15377"/>
        <dbReference type="ChEBI" id="CHEBI:35627"/>
        <dbReference type="ChEBI" id="CHEBI:140347"/>
        <dbReference type="EC" id="3.5.2.6"/>
    </reaction>
</comment>
<organism evidence="15 16">
    <name type="scientific">Mumia flava</name>
    <dbReference type="NCBI Taxonomy" id="1348852"/>
    <lineage>
        <taxon>Bacteria</taxon>
        <taxon>Bacillati</taxon>
        <taxon>Actinomycetota</taxon>
        <taxon>Actinomycetes</taxon>
        <taxon>Propionibacteriales</taxon>
        <taxon>Nocardioidaceae</taxon>
        <taxon>Mumia</taxon>
    </lineage>
</organism>
<evidence type="ECO:0000256" key="10">
    <source>
        <dbReference type="SAM" id="MobiDB-lite"/>
    </source>
</evidence>
<evidence type="ECO:0000256" key="4">
    <source>
        <dbReference type="ARBA" id="ARBA00012865"/>
    </source>
</evidence>
<dbReference type="InterPro" id="IPR050515">
    <property type="entry name" value="Beta-lactam/transpept"/>
</dbReference>
<dbReference type="GO" id="GO:0008800">
    <property type="term" value="F:beta-lactamase activity"/>
    <property type="evidence" value="ECO:0007669"/>
    <property type="project" value="UniProtKB-UniRule"/>
</dbReference>
<feature type="signal peptide" evidence="11">
    <location>
        <begin position="1"/>
        <end position="21"/>
    </location>
</feature>
<dbReference type="Proteomes" id="UP000230842">
    <property type="component" value="Unassembled WGS sequence"/>
</dbReference>
<feature type="region of interest" description="Disordered" evidence="10">
    <location>
        <begin position="301"/>
        <end position="326"/>
    </location>
</feature>
<dbReference type="SUPFAM" id="SSF56519">
    <property type="entry name" value="Penicillin binding protein dimerisation domain"/>
    <property type="match status" value="1"/>
</dbReference>
<sequence>MPKRLLPPLAALALVAGLATACSDPTPDAEPLAEDLATALEALDLSTVPLDATEAQSQVTAITEDLGERRPTVEVSDVEQGETTADVTLAYAWPVADDVTWSYETQARLDLVEDTWQVHWDPALLVADMGPDERLEIERVTPVRGNVLAGDGTVLVGPRAVQRIGIDKTLVPAARQATSARDLARLVGVDAPDFVRSVAAAGPRAFVEAIVLRTADAPSSGRIEAILGARSLDDELPLAPTASFAAPILGTVGEATAELIEQSDGRLEVGDRTGLSGLQLRYDESLRGRDGWVITRVSEVEDDPANPAPEIEPSTAFEQPPEPGEPLRTTFSRQAQSAAERILSGSRPASALVALRASDGAILAAAVNDRAGGQPIANYGRYAPGSTFKLVAALGLLRAGATPSTTLSCPRAVVVDGKRFENYDGYPASANGRIPLRSAIAQSCNTAMINARGRIDQAGLADAAASLGMGVDQDLGFPAYFGEVPTPAETRTEHAASMIGQGRITAAPLTMATVVASITSGATTVPYLLPEVAQPEVESTLTKAEASDLRAMMRATVAQGSGRVLQGLGPGIGAKTGTAEYGSPVRTHAWMVASDPRHDLAVAVFVQNGDSGSGVAGPLLRKFLQAVR</sequence>
<dbReference type="Pfam" id="PF00905">
    <property type="entry name" value="Transpeptidase"/>
    <property type="match status" value="1"/>
</dbReference>
<comment type="similarity">
    <text evidence="3 9">Belongs to the class-D beta-lactamase family.</text>
</comment>
<dbReference type="InterPro" id="IPR007887">
    <property type="entry name" value="MecA_N"/>
</dbReference>
<dbReference type="GO" id="GO:0005886">
    <property type="term" value="C:plasma membrane"/>
    <property type="evidence" value="ECO:0007669"/>
    <property type="project" value="TreeGrafter"/>
</dbReference>
<evidence type="ECO:0000256" key="1">
    <source>
        <dbReference type="ARBA" id="ARBA00004370"/>
    </source>
</evidence>
<dbReference type="Gene3D" id="3.90.1310.10">
    <property type="entry name" value="Penicillin-binding protein 2a (Domain 2)"/>
    <property type="match status" value="1"/>
</dbReference>
<evidence type="ECO:0000256" key="7">
    <source>
        <dbReference type="ARBA" id="ARBA00023136"/>
    </source>
</evidence>
<keyword evidence="16" id="KW-1185">Reference proteome</keyword>